<gene>
    <name evidence="2" type="ORF">E6C55_16365</name>
</gene>
<protein>
    <submittedName>
        <fullName evidence="2">Uncharacterized protein</fullName>
    </submittedName>
</protein>
<dbReference type="AlphaFoldDB" id="A0A4S4BRF4"/>
<sequence>MPRERSNAVSGTNAPFVGAKPSKKPIIGSHRAKSPMIGGHREQEELQWNAAQGPRQDPRKPTGGIGIGSHRSGFAVGGKRFEMVSNREEKMDKRLLPKGKLLGVELNSKTLYANDKERAGYERTFNGGGKMMNRSDGKTTDTIGALQSATKGAKADRHIFTMDQKGKFYSTDSVKENLARSKQIHDQRKQDLKDLQNDPEKREKLRNMQLPHMKRIHHSTFGAGADVAGAGELQVRDGQVELVSDASGHYKPGAKQMIQTVQQLGRNNVPLEQLGVEFIGKPEFEYETDYSTGKTLIDKATGKKVIKRDADDNLVVKKDRDGLQSNTNNIQASALELLSYANYAPDAAEERIRDMHGKKNDVLSHLLLKTKRIEPIAYDYAKEMQANQPRLMSEPNKEKPQVEVVPAQEEEQYFGTVPLEGEADGEASDDYDSDSDYNYNYNYNYKYREDENEKRVSYKTGNSPQGEESLSYNSSTLLKYGDTIPDDSDNSFEDEVPFSYNSSTLLKYGDTIPDDSNNSFEEEVPFSYNSSTLLKYGDTIPYKSGNSAVKAVNEEPFSYNSSTLFNYGDTIPYKSGTSNSAEKKSKKSKKAKKVKKKTEIKSLGYQSAEQPKFNYNTGNYKASTGNYNTGNYKSGTGNYNNNDDFDDSDDLSSYWGD</sequence>
<evidence type="ECO:0000313" key="2">
    <source>
        <dbReference type="EMBL" id="THF77589.1"/>
    </source>
</evidence>
<proteinExistence type="predicted"/>
<dbReference type="EMBL" id="SSOB01000019">
    <property type="protein sequence ID" value="THF77589.1"/>
    <property type="molecule type" value="Genomic_DNA"/>
</dbReference>
<feature type="region of interest" description="Disordered" evidence="1">
    <location>
        <begin position="181"/>
        <end position="202"/>
    </location>
</feature>
<keyword evidence="3" id="KW-1185">Reference proteome</keyword>
<feature type="compositionally biased region" description="Acidic residues" evidence="1">
    <location>
        <begin position="421"/>
        <end position="435"/>
    </location>
</feature>
<dbReference type="Proteomes" id="UP000310636">
    <property type="component" value="Unassembled WGS sequence"/>
</dbReference>
<name>A0A4S4BRF4_9BACL</name>
<comment type="caution">
    <text evidence="2">The sequence shown here is derived from an EMBL/GenBank/DDBJ whole genome shotgun (WGS) entry which is preliminary data.</text>
</comment>
<feature type="region of interest" description="Disordered" evidence="1">
    <location>
        <begin position="576"/>
        <end position="657"/>
    </location>
</feature>
<dbReference type="RefSeq" id="WP_136370889.1">
    <property type="nucleotide sequence ID" value="NZ_SSOB01000019.1"/>
</dbReference>
<accession>A0A4S4BRF4</accession>
<feature type="region of interest" description="Disordered" evidence="1">
    <location>
        <begin position="388"/>
        <end position="439"/>
    </location>
</feature>
<evidence type="ECO:0000256" key="1">
    <source>
        <dbReference type="SAM" id="MobiDB-lite"/>
    </source>
</evidence>
<reference evidence="2 3" key="1">
    <citation type="submission" date="2019-04" db="EMBL/GenBank/DDBJ databases">
        <title>Cohnella sp. nov. isolated from preserved vegetables.</title>
        <authorList>
            <person name="Lin S.-Y."/>
            <person name="Hung M.-H."/>
            <person name="Young C.-C."/>
        </authorList>
    </citation>
    <scope>NUCLEOTIDE SEQUENCE [LARGE SCALE GENOMIC DNA]</scope>
    <source>
        <strain evidence="2 3">CC-MHH1044</strain>
    </source>
</reference>
<evidence type="ECO:0000313" key="3">
    <source>
        <dbReference type="Proteomes" id="UP000310636"/>
    </source>
</evidence>
<organism evidence="2 3">
    <name type="scientific">Cohnella fermenti</name>
    <dbReference type="NCBI Taxonomy" id="2565925"/>
    <lineage>
        <taxon>Bacteria</taxon>
        <taxon>Bacillati</taxon>
        <taxon>Bacillota</taxon>
        <taxon>Bacilli</taxon>
        <taxon>Bacillales</taxon>
        <taxon>Paenibacillaceae</taxon>
        <taxon>Cohnella</taxon>
    </lineage>
</organism>
<feature type="compositionally biased region" description="Basic residues" evidence="1">
    <location>
        <begin position="584"/>
        <end position="598"/>
    </location>
</feature>
<dbReference type="OrthoDB" id="2677932at2"/>
<feature type="region of interest" description="Disordered" evidence="1">
    <location>
        <begin position="1"/>
        <end position="73"/>
    </location>
</feature>
<feature type="compositionally biased region" description="Polar residues" evidence="1">
    <location>
        <begin position="604"/>
        <end position="639"/>
    </location>
</feature>